<dbReference type="SUPFAM" id="SSF46785">
    <property type="entry name" value="Winged helix' DNA-binding domain"/>
    <property type="match status" value="1"/>
</dbReference>
<dbReference type="AlphaFoldDB" id="A0ABD5VIM1"/>
<evidence type="ECO:0000313" key="1">
    <source>
        <dbReference type="EMBL" id="MFC6953937.1"/>
    </source>
</evidence>
<sequence>MHVDDPPETTVLTALDANPTLHVSELADRVDGDPRLVDRVCHELEVDGCVRSRTAGLYSITAKGERRLRTLIATR</sequence>
<dbReference type="InterPro" id="IPR036388">
    <property type="entry name" value="WH-like_DNA-bd_sf"/>
</dbReference>
<dbReference type="RefSeq" id="WP_336350885.1">
    <property type="nucleotide sequence ID" value="NZ_JAZAQL010000002.1"/>
</dbReference>
<accession>A0ABD5VIM1</accession>
<keyword evidence="2" id="KW-1185">Reference proteome</keyword>
<dbReference type="Proteomes" id="UP001596395">
    <property type="component" value="Unassembled WGS sequence"/>
</dbReference>
<gene>
    <name evidence="1" type="ORF">ACFQGB_13785</name>
</gene>
<dbReference type="EMBL" id="JBHSXN010000002">
    <property type="protein sequence ID" value="MFC6953937.1"/>
    <property type="molecule type" value="Genomic_DNA"/>
</dbReference>
<comment type="caution">
    <text evidence="1">The sequence shown here is derived from an EMBL/GenBank/DDBJ whole genome shotgun (WGS) entry which is preliminary data.</text>
</comment>
<evidence type="ECO:0000313" key="2">
    <source>
        <dbReference type="Proteomes" id="UP001596395"/>
    </source>
</evidence>
<organism evidence="1 2">
    <name type="scientific">Halorubellus litoreus</name>
    <dbReference type="NCBI Taxonomy" id="755308"/>
    <lineage>
        <taxon>Archaea</taxon>
        <taxon>Methanobacteriati</taxon>
        <taxon>Methanobacteriota</taxon>
        <taxon>Stenosarchaea group</taxon>
        <taxon>Halobacteria</taxon>
        <taxon>Halobacteriales</taxon>
        <taxon>Halorubellaceae</taxon>
        <taxon>Halorubellus</taxon>
    </lineage>
</organism>
<dbReference type="InterPro" id="IPR036390">
    <property type="entry name" value="WH_DNA-bd_sf"/>
</dbReference>
<reference evidence="1 2" key="1">
    <citation type="journal article" date="2019" name="Int. J. Syst. Evol. Microbiol.">
        <title>The Global Catalogue of Microorganisms (GCM) 10K type strain sequencing project: providing services to taxonomists for standard genome sequencing and annotation.</title>
        <authorList>
            <consortium name="The Broad Institute Genomics Platform"/>
            <consortium name="The Broad Institute Genome Sequencing Center for Infectious Disease"/>
            <person name="Wu L."/>
            <person name="Ma J."/>
        </authorList>
    </citation>
    <scope>NUCLEOTIDE SEQUENCE [LARGE SCALE GENOMIC DNA]</scope>
    <source>
        <strain evidence="1 2">GX26</strain>
    </source>
</reference>
<protein>
    <submittedName>
        <fullName evidence="1">Uncharacterized protein</fullName>
    </submittedName>
</protein>
<dbReference type="Gene3D" id="1.10.10.10">
    <property type="entry name" value="Winged helix-like DNA-binding domain superfamily/Winged helix DNA-binding domain"/>
    <property type="match status" value="1"/>
</dbReference>
<proteinExistence type="predicted"/>
<name>A0ABD5VIM1_9EURY</name>